<dbReference type="PANTHER" id="PTHR11070:SF67">
    <property type="entry name" value="DNA 3'-5' HELICASE"/>
    <property type="match status" value="1"/>
</dbReference>
<protein>
    <submittedName>
        <fullName evidence="7">DNA helicase II</fullName>
    </submittedName>
</protein>
<keyword evidence="4 5" id="KW-0067">ATP-binding</keyword>
<keyword evidence="3 5" id="KW-0347">Helicase</keyword>
<feature type="binding site" evidence="5">
    <location>
        <begin position="21"/>
        <end position="28"/>
    </location>
    <ligand>
        <name>ATP</name>
        <dbReference type="ChEBI" id="CHEBI:30616"/>
    </ligand>
</feature>
<dbReference type="InterPro" id="IPR027785">
    <property type="entry name" value="UvrD-like_helicase_C"/>
</dbReference>
<dbReference type="Gene3D" id="3.40.50.300">
    <property type="entry name" value="P-loop containing nucleotide triphosphate hydrolases"/>
    <property type="match status" value="2"/>
</dbReference>
<dbReference type="EMBL" id="CP022572">
    <property type="protein sequence ID" value="AZU60267.1"/>
    <property type="molecule type" value="Genomic_DNA"/>
</dbReference>
<dbReference type="PANTHER" id="PTHR11070">
    <property type="entry name" value="UVRD / RECB / PCRA DNA HELICASE FAMILY MEMBER"/>
    <property type="match status" value="1"/>
</dbReference>
<gene>
    <name evidence="7" type="ORF">CHR53_02720</name>
</gene>
<organism evidence="7 8">
    <name type="scientific">Neobacillus mesonae</name>
    <dbReference type="NCBI Taxonomy" id="1193713"/>
    <lineage>
        <taxon>Bacteria</taxon>
        <taxon>Bacillati</taxon>
        <taxon>Bacillota</taxon>
        <taxon>Bacilli</taxon>
        <taxon>Bacillales</taxon>
        <taxon>Bacillaceae</taxon>
        <taxon>Neobacillus</taxon>
    </lineage>
</organism>
<name>A0A3Q9QTW4_9BACI</name>
<evidence type="ECO:0000259" key="6">
    <source>
        <dbReference type="PROSITE" id="PS51198"/>
    </source>
</evidence>
<sequence>MSDQSLRKRIIADDGSIIISAGAGSGKTHLLVTKILHEVKTNRTHYKIAAITFTKKAANEIKDRLGGKLDGNFVGTNDSFIESEIIKPFIKDAFGKDFPTEYEVVYSQEYKFRSFERGLINLKNNYKLGTYLDKQENFKFQLALKILESSKVARQYLMAKYSRLYIDEYQDCDKDMHRLFMYIHNQLGVKVFLVGDPKQSIYEWRGAKPFLFKSLFEGFNDLNKYRLTENFRCCQEIRNYSNIFLEETQDLLEELEGELERVYGIIGDYLPVNLLDMNKEIAILVRTNNEASEICKLLNEEGYNFVFVPRTPLDDLGTQYAGIYIELAKFCKNNRYSIYDLMNEIPREVDGKLFKEIKRIIEPFKGTGLTVEVIEDILINLFAILDIRIEMKELNAFSKVILTPEYDNAFNGNNFLHRVMTIHSAKGLEFDQVMIFASNYNVLRGNDLNEHYVAVTRGKEKLVVVLNSDNYFTYLKSLLEALNLSLKKIIKIVSD</sequence>
<keyword evidence="1 5" id="KW-0547">Nucleotide-binding</keyword>
<evidence type="ECO:0000256" key="3">
    <source>
        <dbReference type="ARBA" id="ARBA00022806"/>
    </source>
</evidence>
<dbReference type="GO" id="GO:0003677">
    <property type="term" value="F:DNA binding"/>
    <property type="evidence" value="ECO:0007669"/>
    <property type="project" value="InterPro"/>
</dbReference>
<keyword evidence="2 5" id="KW-0378">Hydrolase</keyword>
<dbReference type="InterPro" id="IPR014016">
    <property type="entry name" value="UvrD-like_ATP-bd"/>
</dbReference>
<dbReference type="InterPro" id="IPR000212">
    <property type="entry name" value="DNA_helicase_UvrD/REP"/>
</dbReference>
<dbReference type="Pfam" id="PF13245">
    <property type="entry name" value="AAA_19"/>
    <property type="match status" value="1"/>
</dbReference>
<evidence type="ECO:0000256" key="1">
    <source>
        <dbReference type="ARBA" id="ARBA00022741"/>
    </source>
</evidence>
<evidence type="ECO:0000313" key="7">
    <source>
        <dbReference type="EMBL" id="AZU60267.1"/>
    </source>
</evidence>
<dbReference type="GO" id="GO:0043138">
    <property type="term" value="F:3'-5' DNA helicase activity"/>
    <property type="evidence" value="ECO:0007669"/>
    <property type="project" value="TreeGrafter"/>
</dbReference>
<dbReference type="Pfam" id="PF13538">
    <property type="entry name" value="UvrD_C_2"/>
    <property type="match status" value="1"/>
</dbReference>
<dbReference type="GO" id="GO:0016787">
    <property type="term" value="F:hydrolase activity"/>
    <property type="evidence" value="ECO:0007669"/>
    <property type="project" value="UniProtKB-UniRule"/>
</dbReference>
<evidence type="ECO:0000313" key="8">
    <source>
        <dbReference type="Proteomes" id="UP000282892"/>
    </source>
</evidence>
<evidence type="ECO:0000256" key="2">
    <source>
        <dbReference type="ARBA" id="ARBA00022801"/>
    </source>
</evidence>
<keyword evidence="8" id="KW-1185">Reference proteome</keyword>
<proteinExistence type="predicted"/>
<evidence type="ECO:0000256" key="4">
    <source>
        <dbReference type="ARBA" id="ARBA00022840"/>
    </source>
</evidence>
<feature type="domain" description="UvrD-like helicase ATP-binding" evidence="6">
    <location>
        <begin position="1"/>
        <end position="234"/>
    </location>
</feature>
<reference evidence="7 8" key="1">
    <citation type="submission" date="2017-07" db="EMBL/GenBank/DDBJ databases">
        <title>The complete genome sequence of Bacillus mesonae strain H20-5, an efficient strain improving plant abiotic stress resistance.</title>
        <authorList>
            <person name="Kim S.Y."/>
            <person name="Song H."/>
            <person name="Sang M.K."/>
            <person name="Weon H.-Y."/>
            <person name="Song J."/>
        </authorList>
    </citation>
    <scope>NUCLEOTIDE SEQUENCE [LARGE SCALE GENOMIC DNA]</scope>
    <source>
        <strain evidence="7 8">H20-5</strain>
    </source>
</reference>
<dbReference type="SUPFAM" id="SSF52540">
    <property type="entry name" value="P-loop containing nucleoside triphosphate hydrolases"/>
    <property type="match status" value="1"/>
</dbReference>
<dbReference type="GO" id="GO:0000725">
    <property type="term" value="P:recombinational repair"/>
    <property type="evidence" value="ECO:0007669"/>
    <property type="project" value="TreeGrafter"/>
</dbReference>
<dbReference type="Proteomes" id="UP000282892">
    <property type="component" value="Chromosome"/>
</dbReference>
<dbReference type="OrthoDB" id="9765670at2"/>
<dbReference type="CDD" id="cd17932">
    <property type="entry name" value="DEXQc_UvrD"/>
    <property type="match status" value="1"/>
</dbReference>
<dbReference type="PROSITE" id="PS51198">
    <property type="entry name" value="UVRD_HELICASE_ATP_BIND"/>
    <property type="match status" value="1"/>
</dbReference>
<accession>A0A3Q9QTW4</accession>
<evidence type="ECO:0000256" key="5">
    <source>
        <dbReference type="PROSITE-ProRule" id="PRU00560"/>
    </source>
</evidence>
<dbReference type="AlphaFoldDB" id="A0A3Q9QTW4"/>
<dbReference type="InterPro" id="IPR027417">
    <property type="entry name" value="P-loop_NTPase"/>
</dbReference>
<dbReference type="KEGG" id="nmk:CHR53_02720"/>
<dbReference type="RefSeq" id="WP_127484831.1">
    <property type="nucleotide sequence ID" value="NZ_CP022572.1"/>
</dbReference>
<dbReference type="GO" id="GO:0005524">
    <property type="term" value="F:ATP binding"/>
    <property type="evidence" value="ECO:0007669"/>
    <property type="project" value="UniProtKB-UniRule"/>
</dbReference>